<name>A0ABQ5DE74_9ASTR</name>
<comment type="caution">
    <text evidence="1">The sequence shown here is derived from an EMBL/GenBank/DDBJ whole genome shotgun (WGS) entry which is preliminary data.</text>
</comment>
<organism evidence="1 2">
    <name type="scientific">Tanacetum coccineum</name>
    <dbReference type="NCBI Taxonomy" id="301880"/>
    <lineage>
        <taxon>Eukaryota</taxon>
        <taxon>Viridiplantae</taxon>
        <taxon>Streptophyta</taxon>
        <taxon>Embryophyta</taxon>
        <taxon>Tracheophyta</taxon>
        <taxon>Spermatophyta</taxon>
        <taxon>Magnoliopsida</taxon>
        <taxon>eudicotyledons</taxon>
        <taxon>Gunneridae</taxon>
        <taxon>Pentapetalae</taxon>
        <taxon>asterids</taxon>
        <taxon>campanulids</taxon>
        <taxon>Asterales</taxon>
        <taxon>Asteraceae</taxon>
        <taxon>Asteroideae</taxon>
        <taxon>Anthemideae</taxon>
        <taxon>Anthemidinae</taxon>
        <taxon>Tanacetum</taxon>
    </lineage>
</organism>
<gene>
    <name evidence="1" type="ORF">Tco_0925543</name>
</gene>
<reference evidence="1" key="2">
    <citation type="submission" date="2022-01" db="EMBL/GenBank/DDBJ databases">
        <authorList>
            <person name="Yamashiro T."/>
            <person name="Shiraishi A."/>
            <person name="Satake H."/>
            <person name="Nakayama K."/>
        </authorList>
    </citation>
    <scope>NUCLEOTIDE SEQUENCE</scope>
</reference>
<evidence type="ECO:0000313" key="1">
    <source>
        <dbReference type="EMBL" id="GJT35124.1"/>
    </source>
</evidence>
<sequence length="68" mass="7847">MPCRLRRFYASQYYHCQRHQQHLEKSPGQVFFLEMELVSAKDAQLQALSGRIGTMAGEKLCGFLLVQT</sequence>
<reference evidence="1" key="1">
    <citation type="journal article" date="2022" name="Int. J. Mol. Sci.">
        <title>Draft Genome of Tanacetum Coccineum: Genomic Comparison of Closely Related Tanacetum-Family Plants.</title>
        <authorList>
            <person name="Yamashiro T."/>
            <person name="Shiraishi A."/>
            <person name="Nakayama K."/>
            <person name="Satake H."/>
        </authorList>
    </citation>
    <scope>NUCLEOTIDE SEQUENCE</scope>
</reference>
<protein>
    <submittedName>
        <fullName evidence="1">Uncharacterized protein</fullName>
    </submittedName>
</protein>
<dbReference type="Proteomes" id="UP001151760">
    <property type="component" value="Unassembled WGS sequence"/>
</dbReference>
<accession>A0ABQ5DE74</accession>
<proteinExistence type="predicted"/>
<keyword evidence="2" id="KW-1185">Reference proteome</keyword>
<dbReference type="EMBL" id="BQNB010015023">
    <property type="protein sequence ID" value="GJT35124.1"/>
    <property type="molecule type" value="Genomic_DNA"/>
</dbReference>
<evidence type="ECO:0000313" key="2">
    <source>
        <dbReference type="Proteomes" id="UP001151760"/>
    </source>
</evidence>